<name>A0A150GKV7_GONPE</name>
<dbReference type="Proteomes" id="UP000075714">
    <property type="component" value="Unassembled WGS sequence"/>
</dbReference>
<proteinExistence type="predicted"/>
<reference evidence="2" key="1">
    <citation type="journal article" date="2016" name="Nat. Commun.">
        <title>The Gonium pectorale genome demonstrates co-option of cell cycle regulation during the evolution of multicellularity.</title>
        <authorList>
            <person name="Hanschen E.R."/>
            <person name="Marriage T.N."/>
            <person name="Ferris P.J."/>
            <person name="Hamaji T."/>
            <person name="Toyoda A."/>
            <person name="Fujiyama A."/>
            <person name="Neme R."/>
            <person name="Noguchi H."/>
            <person name="Minakuchi Y."/>
            <person name="Suzuki M."/>
            <person name="Kawai-Toyooka H."/>
            <person name="Smith D.R."/>
            <person name="Sparks H."/>
            <person name="Anderson J."/>
            <person name="Bakaric R."/>
            <person name="Luria V."/>
            <person name="Karger A."/>
            <person name="Kirschner M.W."/>
            <person name="Durand P.M."/>
            <person name="Michod R.E."/>
            <person name="Nozaki H."/>
            <person name="Olson B.J."/>
        </authorList>
    </citation>
    <scope>NUCLEOTIDE SEQUENCE [LARGE SCALE GENOMIC DNA]</scope>
    <source>
        <strain evidence="2">NIES-2863</strain>
    </source>
</reference>
<dbReference type="EMBL" id="LSYV01000017">
    <property type="protein sequence ID" value="KXZ50365.1"/>
    <property type="molecule type" value="Genomic_DNA"/>
</dbReference>
<evidence type="ECO:0000313" key="1">
    <source>
        <dbReference type="EMBL" id="KXZ50365.1"/>
    </source>
</evidence>
<gene>
    <name evidence="1" type="ORF">GPECTOR_16g538</name>
</gene>
<comment type="caution">
    <text evidence="1">The sequence shown here is derived from an EMBL/GenBank/DDBJ whole genome shotgun (WGS) entry which is preliminary data.</text>
</comment>
<organism evidence="1 2">
    <name type="scientific">Gonium pectorale</name>
    <name type="common">Green alga</name>
    <dbReference type="NCBI Taxonomy" id="33097"/>
    <lineage>
        <taxon>Eukaryota</taxon>
        <taxon>Viridiplantae</taxon>
        <taxon>Chlorophyta</taxon>
        <taxon>core chlorophytes</taxon>
        <taxon>Chlorophyceae</taxon>
        <taxon>CS clade</taxon>
        <taxon>Chlamydomonadales</taxon>
        <taxon>Volvocaceae</taxon>
        <taxon>Gonium</taxon>
    </lineage>
</organism>
<dbReference type="AlphaFoldDB" id="A0A150GKV7"/>
<keyword evidence="2" id="KW-1185">Reference proteome</keyword>
<accession>A0A150GKV7</accession>
<sequence>MFGVLLHAEELLSHLPAGRRDANIRFLIRAVMAEGGEVQTDVASNLAAAIATGHTGALDELLGQLAAGPGGHSRHVATMCSLLAGSSLLRNYVRKLGFACVKRNDRATSDMYWYDADMARLLVDAVRAATEGEGPHEYTWCAAMDAASCGGQVSALEGLLASGGPLSAAQGALSHAFKVPRNYEVLRRLLAAGARAGPGLLMLASYAADPWVIRAFVTDLRRHGPLPAGLADEAMVFAVTYRGYTSVAERAESVRILVQEAGADAQAALPLACARDGFSEEARCLAETLVSLGADADTALLQLCTVTAVSAHFDPKEVACHGTAVLLSLCRTTADGAAAALRAALLRPETLPRARLLLESGVVGQAACAALLRAVVRGELHGPPPADVAAAGASAAAAEHPRRAALRTLAKVGPFSAAAAGEVLLEAVAAGDAEAVRQLSAAGLVPPAACMDALRRAEEAAAAAEAAVVAAEAEKTRREAVVRALRGPGLAGALPWHVGSAPYCHLRRVHVSDWLPYVGTYNEGEFPSGAGGDDNYNPPISWTYGKGCSLREPFTWPTKDTTFSASNAQEFIALCKDARVWGGSHFRVAVEAGQQACSGVVAHVWGRISALYPRLGGRKC</sequence>
<protein>
    <submittedName>
        <fullName evidence="1">Uncharacterized protein</fullName>
    </submittedName>
</protein>
<evidence type="ECO:0000313" key="2">
    <source>
        <dbReference type="Proteomes" id="UP000075714"/>
    </source>
</evidence>